<evidence type="ECO:0000256" key="2">
    <source>
        <dbReference type="ARBA" id="ARBA00008661"/>
    </source>
</evidence>
<evidence type="ECO:0000256" key="4">
    <source>
        <dbReference type="ARBA" id="ARBA00022679"/>
    </source>
</evidence>
<evidence type="ECO:0000256" key="3">
    <source>
        <dbReference type="ARBA" id="ARBA00022676"/>
    </source>
</evidence>
<dbReference type="PANTHER" id="PTHR11214">
    <property type="entry name" value="BETA-1,3-N-ACETYLGLUCOSAMINYLTRANSFERASE"/>
    <property type="match status" value="1"/>
</dbReference>
<dbReference type="EC" id="2.4.1.-" evidence="11"/>
<keyword evidence="8 11" id="KW-0333">Golgi apparatus</keyword>
<dbReference type="InterPro" id="IPR029044">
    <property type="entry name" value="Nucleotide-diphossugar_trans"/>
</dbReference>
<dbReference type="SUPFAM" id="SSF53448">
    <property type="entry name" value="Nucleotide-diphospho-sugar transferases"/>
    <property type="match status" value="1"/>
</dbReference>
<dbReference type="Pfam" id="PF01762">
    <property type="entry name" value="Galactosyl_T"/>
    <property type="match status" value="1"/>
</dbReference>
<evidence type="ECO:0000256" key="9">
    <source>
        <dbReference type="ARBA" id="ARBA00023136"/>
    </source>
</evidence>
<dbReference type="PANTHER" id="PTHR11214:SF314">
    <property type="entry name" value="HEXOSYLTRANSFERASE"/>
    <property type="match status" value="1"/>
</dbReference>
<dbReference type="Proteomes" id="UP000596742">
    <property type="component" value="Unassembled WGS sequence"/>
</dbReference>
<keyword evidence="9" id="KW-0472">Membrane</keyword>
<keyword evidence="13" id="KW-1185">Reference proteome</keyword>
<evidence type="ECO:0000256" key="5">
    <source>
        <dbReference type="ARBA" id="ARBA00022692"/>
    </source>
</evidence>
<keyword evidence="4 12" id="KW-0808">Transferase</keyword>
<keyword evidence="6" id="KW-0735">Signal-anchor</keyword>
<evidence type="ECO:0000313" key="12">
    <source>
        <dbReference type="EMBL" id="VDH91761.1"/>
    </source>
</evidence>
<comment type="subcellular location">
    <subcellularLocation>
        <location evidence="1 11">Golgi apparatus membrane</location>
        <topology evidence="1 11">Single-pass type II membrane protein</topology>
    </subcellularLocation>
</comment>
<sequence length="312" mass="36417">MELVKQTSLTILDGTATSNRSRIENATVRPLTCDGCFHNTFHFLINNEDICKRMNESVDILILIMSAPSKYKERNAIRETWLTYTKNNTGRLRHAFLLGESPLDKELKKENLLTKDIIMGNFKDAYHNLTLKSVMGLQWTVKFCNNTKYIFKTDDDMYVNIPRLVTLIKQNEDVLQTSVGGRCFKSRRPNRDKRSKKWYTSFEMYPQNNYPGFCSGTGYMTSFNVVSKVVNISRNIPFFHLEDIYLSLCVNKLGFKLHNFEGFIPSLGELRDKYNNDKHHPCIYKNESLVTMHQVPIKWMKHIWQTPCLKLS</sequence>
<name>A0A8B6BKQ5_MYTGA</name>
<keyword evidence="7" id="KW-1133">Transmembrane helix</keyword>
<gene>
    <name evidence="12" type="ORF">MGAL_10B013310</name>
</gene>
<evidence type="ECO:0000256" key="1">
    <source>
        <dbReference type="ARBA" id="ARBA00004323"/>
    </source>
</evidence>
<evidence type="ECO:0000313" key="13">
    <source>
        <dbReference type="Proteomes" id="UP000596742"/>
    </source>
</evidence>
<protein>
    <recommendedName>
        <fullName evidence="11">Hexosyltransferase</fullName>
        <ecNumber evidence="11">2.4.1.-</ecNumber>
    </recommendedName>
</protein>
<dbReference type="GO" id="GO:0006493">
    <property type="term" value="P:protein O-linked glycosylation"/>
    <property type="evidence" value="ECO:0007669"/>
    <property type="project" value="TreeGrafter"/>
</dbReference>
<dbReference type="GO" id="GO:0000139">
    <property type="term" value="C:Golgi membrane"/>
    <property type="evidence" value="ECO:0007669"/>
    <property type="project" value="UniProtKB-SubCell"/>
</dbReference>
<dbReference type="GO" id="GO:0016758">
    <property type="term" value="F:hexosyltransferase activity"/>
    <property type="evidence" value="ECO:0007669"/>
    <property type="project" value="InterPro"/>
</dbReference>
<dbReference type="FunFam" id="3.90.550.50:FF:000001">
    <property type="entry name" value="Hexosyltransferase"/>
    <property type="match status" value="1"/>
</dbReference>
<comment type="similarity">
    <text evidence="2 11">Belongs to the glycosyltransferase 31 family.</text>
</comment>
<dbReference type="EMBL" id="UYJE01000261">
    <property type="protein sequence ID" value="VDH91761.1"/>
    <property type="molecule type" value="Genomic_DNA"/>
</dbReference>
<dbReference type="OrthoDB" id="2139606at2759"/>
<dbReference type="Gene3D" id="3.90.550.50">
    <property type="match status" value="1"/>
</dbReference>
<dbReference type="InterPro" id="IPR002659">
    <property type="entry name" value="Glyco_trans_31"/>
</dbReference>
<evidence type="ECO:0000256" key="7">
    <source>
        <dbReference type="ARBA" id="ARBA00022989"/>
    </source>
</evidence>
<keyword evidence="10" id="KW-0325">Glycoprotein</keyword>
<evidence type="ECO:0000256" key="6">
    <source>
        <dbReference type="ARBA" id="ARBA00022968"/>
    </source>
</evidence>
<evidence type="ECO:0000256" key="8">
    <source>
        <dbReference type="ARBA" id="ARBA00023034"/>
    </source>
</evidence>
<comment type="caution">
    <text evidence="12">The sequence shown here is derived from an EMBL/GenBank/DDBJ whole genome shotgun (WGS) entry which is preliminary data.</text>
</comment>
<organism evidence="12 13">
    <name type="scientific">Mytilus galloprovincialis</name>
    <name type="common">Mediterranean mussel</name>
    <dbReference type="NCBI Taxonomy" id="29158"/>
    <lineage>
        <taxon>Eukaryota</taxon>
        <taxon>Metazoa</taxon>
        <taxon>Spiralia</taxon>
        <taxon>Lophotrochozoa</taxon>
        <taxon>Mollusca</taxon>
        <taxon>Bivalvia</taxon>
        <taxon>Autobranchia</taxon>
        <taxon>Pteriomorphia</taxon>
        <taxon>Mytilida</taxon>
        <taxon>Mytiloidea</taxon>
        <taxon>Mytilidae</taxon>
        <taxon>Mytilinae</taxon>
        <taxon>Mytilus</taxon>
    </lineage>
</organism>
<dbReference type="AlphaFoldDB" id="A0A8B6BKQ5"/>
<reference evidence="12" key="1">
    <citation type="submission" date="2018-11" db="EMBL/GenBank/DDBJ databases">
        <authorList>
            <person name="Alioto T."/>
            <person name="Alioto T."/>
        </authorList>
    </citation>
    <scope>NUCLEOTIDE SEQUENCE</scope>
</reference>
<evidence type="ECO:0000256" key="11">
    <source>
        <dbReference type="RuleBase" id="RU363063"/>
    </source>
</evidence>
<evidence type="ECO:0000256" key="10">
    <source>
        <dbReference type="ARBA" id="ARBA00023180"/>
    </source>
</evidence>
<keyword evidence="5" id="KW-0812">Transmembrane</keyword>
<accession>A0A8B6BKQ5</accession>
<proteinExistence type="inferred from homology"/>
<keyword evidence="3 11" id="KW-0328">Glycosyltransferase</keyword>